<accession>A0A2G9RL58</accession>
<evidence type="ECO:0000313" key="3">
    <source>
        <dbReference type="Proteomes" id="UP000228934"/>
    </source>
</evidence>
<sequence length="117" mass="13364">MSFAAVILIITAIVCTRAWHKHSRQYRRAREYEASVKVSSSSSPVTMSSMRRLINIHRSIILMRKQEKHSPQVYFIYSNLAMASEDQEKPPEERAPPVIPKDAKSSGVILNPCVFYV</sequence>
<keyword evidence="1" id="KW-0732">Signal</keyword>
<proteinExistence type="predicted"/>
<name>A0A2G9RL58_AQUCT</name>
<feature type="signal peptide" evidence="1">
    <location>
        <begin position="1"/>
        <end position="18"/>
    </location>
</feature>
<dbReference type="AlphaFoldDB" id="A0A2G9RL58"/>
<dbReference type="EMBL" id="KV934498">
    <property type="protein sequence ID" value="PIO28617.1"/>
    <property type="molecule type" value="Genomic_DNA"/>
</dbReference>
<dbReference type="OrthoDB" id="8943878at2759"/>
<gene>
    <name evidence="2" type="ORF">AB205_0064970</name>
</gene>
<organism evidence="2 3">
    <name type="scientific">Aquarana catesbeiana</name>
    <name type="common">American bullfrog</name>
    <name type="synonym">Rana catesbeiana</name>
    <dbReference type="NCBI Taxonomy" id="8400"/>
    <lineage>
        <taxon>Eukaryota</taxon>
        <taxon>Metazoa</taxon>
        <taxon>Chordata</taxon>
        <taxon>Craniata</taxon>
        <taxon>Vertebrata</taxon>
        <taxon>Euteleostomi</taxon>
        <taxon>Amphibia</taxon>
        <taxon>Batrachia</taxon>
        <taxon>Anura</taxon>
        <taxon>Neobatrachia</taxon>
        <taxon>Ranoidea</taxon>
        <taxon>Ranidae</taxon>
        <taxon>Aquarana</taxon>
    </lineage>
</organism>
<dbReference type="Proteomes" id="UP000228934">
    <property type="component" value="Unassembled WGS sequence"/>
</dbReference>
<reference evidence="3" key="1">
    <citation type="journal article" date="2017" name="Nat. Commun.">
        <title>The North American bullfrog draft genome provides insight into hormonal regulation of long noncoding RNA.</title>
        <authorList>
            <person name="Hammond S.A."/>
            <person name="Warren R.L."/>
            <person name="Vandervalk B.P."/>
            <person name="Kucuk E."/>
            <person name="Khan H."/>
            <person name="Gibb E.A."/>
            <person name="Pandoh P."/>
            <person name="Kirk H."/>
            <person name="Zhao Y."/>
            <person name="Jones M."/>
            <person name="Mungall A.J."/>
            <person name="Coope R."/>
            <person name="Pleasance S."/>
            <person name="Moore R.A."/>
            <person name="Holt R.A."/>
            <person name="Round J.M."/>
            <person name="Ohora S."/>
            <person name="Walle B.V."/>
            <person name="Veldhoen N."/>
            <person name="Helbing C.C."/>
            <person name="Birol I."/>
        </authorList>
    </citation>
    <scope>NUCLEOTIDE SEQUENCE [LARGE SCALE GENOMIC DNA]</scope>
</reference>
<protein>
    <submittedName>
        <fullName evidence="2">Uncharacterized protein</fullName>
    </submittedName>
</protein>
<evidence type="ECO:0000256" key="1">
    <source>
        <dbReference type="SAM" id="SignalP"/>
    </source>
</evidence>
<feature type="chain" id="PRO_5013816133" evidence="1">
    <location>
        <begin position="19"/>
        <end position="117"/>
    </location>
</feature>
<evidence type="ECO:0000313" key="2">
    <source>
        <dbReference type="EMBL" id="PIO28617.1"/>
    </source>
</evidence>
<keyword evidence="3" id="KW-1185">Reference proteome</keyword>